<keyword evidence="6 10" id="KW-0812">Transmembrane</keyword>
<protein>
    <recommendedName>
        <fullName evidence="9">General secretion pathway protein F</fullName>
    </recommendedName>
</protein>
<evidence type="ECO:0000256" key="2">
    <source>
        <dbReference type="ARBA" id="ARBA00004651"/>
    </source>
</evidence>
<dbReference type="InterPro" id="IPR018076">
    <property type="entry name" value="T2SS_GspF_dom"/>
</dbReference>
<reference evidence="14" key="1">
    <citation type="submission" date="2018-09" db="EMBL/GenBank/DDBJ databases">
        <title>Yersinia hibernicus sp. nov.</title>
        <authorList>
            <person name="Nguyen S.V."/>
            <person name="Mundanda D.M."/>
            <person name="Anes J."/>
            <person name="Fanning S."/>
        </authorList>
    </citation>
    <scope>NUCLEOTIDE SEQUENCE [LARGE SCALE GENOMIC DNA]</scope>
    <source>
        <strain evidence="14">CFS1934</strain>
    </source>
</reference>
<evidence type="ECO:0000256" key="11">
    <source>
        <dbReference type="SAM" id="Phobius"/>
    </source>
</evidence>
<evidence type="ECO:0000256" key="3">
    <source>
        <dbReference type="ARBA" id="ARBA00005745"/>
    </source>
</evidence>
<sequence length="402" mass="45366">MPVFSYIAINGQGVKIKSKVEADNILTARHMLYQRKLYLLNIKIKHTSQRARFMRIFQTISSVELVLITRKLSILVNAAIPLSEALELIEKQSEKSYINRAIYEVRKKILEGHSLSDSLSQFPTVFNSSYRSMIAAGEVSGQLNVVLSNLADHIEQVYKIKNKIIQALIYPLILVSISIGVIVILLSVIIPNIIEQFADHDRLLPLSTRILIVSSHWFEENVLFVMTAFVAFFLGVYGVSKIKNISMFFGFYYLKLPVLGKVIFDLNISRYLRMMTVLSSNSVSLIKSMEISGAIVTNLYIKKQLENSVRLVSEGSSLSVSLANSHVFSPMVLHMVASGERSGQLNVILEKITDMQEQDLVNKISIFVTLLEPIIILFMAVFILFIVLAIFQPILEMNSMIL</sequence>
<organism evidence="13 14">
    <name type="scientific">Yersinia hibernica</name>
    <dbReference type="NCBI Taxonomy" id="2339259"/>
    <lineage>
        <taxon>Bacteria</taxon>
        <taxon>Pseudomonadati</taxon>
        <taxon>Pseudomonadota</taxon>
        <taxon>Gammaproteobacteria</taxon>
        <taxon>Enterobacterales</taxon>
        <taxon>Yersiniaceae</taxon>
        <taxon>Yersinia</taxon>
    </lineage>
</organism>
<evidence type="ECO:0000256" key="4">
    <source>
        <dbReference type="ARBA" id="ARBA00022448"/>
    </source>
</evidence>
<keyword evidence="8 11" id="KW-0472">Membrane</keyword>
<dbReference type="InterPro" id="IPR003004">
    <property type="entry name" value="GspF/PilC"/>
</dbReference>
<keyword evidence="5" id="KW-1003">Cell membrane</keyword>
<evidence type="ECO:0000256" key="5">
    <source>
        <dbReference type="ARBA" id="ARBA00022475"/>
    </source>
</evidence>
<dbReference type="Proteomes" id="UP000288804">
    <property type="component" value="Chromosome"/>
</dbReference>
<accession>A0ABX5R4A2</accession>
<evidence type="ECO:0000256" key="8">
    <source>
        <dbReference type="ARBA" id="ARBA00023136"/>
    </source>
</evidence>
<keyword evidence="7 11" id="KW-1133">Transmembrane helix</keyword>
<evidence type="ECO:0000313" key="14">
    <source>
        <dbReference type="Proteomes" id="UP000288804"/>
    </source>
</evidence>
<comment type="function">
    <text evidence="1">Component of the type II secretion system inner membrane complex required for the energy-dependent secretion of extracellular factors such as proteases and toxins from the periplasm.</text>
</comment>
<dbReference type="InterPro" id="IPR042094">
    <property type="entry name" value="T2SS_GspF_sf"/>
</dbReference>
<feature type="domain" description="Type II secretion system protein GspF" evidence="12">
    <location>
        <begin position="271"/>
        <end position="392"/>
    </location>
</feature>
<feature type="transmembrane region" description="Helical" evidence="11">
    <location>
        <begin position="364"/>
        <end position="391"/>
    </location>
</feature>
<dbReference type="RefSeq" id="WP_129198109.1">
    <property type="nucleotide sequence ID" value="NZ_CP032487.1"/>
</dbReference>
<evidence type="ECO:0000256" key="7">
    <source>
        <dbReference type="ARBA" id="ARBA00022989"/>
    </source>
</evidence>
<feature type="domain" description="Type II secretion system protein GspF" evidence="12">
    <location>
        <begin position="69"/>
        <end position="191"/>
    </location>
</feature>
<evidence type="ECO:0000256" key="9">
    <source>
        <dbReference type="ARBA" id="ARBA00030750"/>
    </source>
</evidence>
<comment type="subcellular location">
    <subcellularLocation>
        <location evidence="10">Cell inner membrane</location>
        <topology evidence="10">Multi-pass membrane protein</topology>
    </subcellularLocation>
    <subcellularLocation>
        <location evidence="2">Cell membrane</location>
        <topology evidence="2">Multi-pass membrane protein</topology>
    </subcellularLocation>
</comment>
<feature type="transmembrane region" description="Helical" evidence="11">
    <location>
        <begin position="222"/>
        <end position="240"/>
    </location>
</feature>
<keyword evidence="4 10" id="KW-0813">Transport</keyword>
<comment type="similarity">
    <text evidence="3 10">Belongs to the GSP F family.</text>
</comment>
<dbReference type="InterPro" id="IPR001992">
    <property type="entry name" value="T2SS_GspF/T4SS_PilC_CS"/>
</dbReference>
<name>A0ABX5R4A2_9GAMM</name>
<dbReference type="PANTHER" id="PTHR30012:SF0">
    <property type="entry name" value="TYPE II SECRETION SYSTEM PROTEIN F-RELATED"/>
    <property type="match status" value="1"/>
</dbReference>
<feature type="transmembrane region" description="Helical" evidence="11">
    <location>
        <begin position="168"/>
        <end position="194"/>
    </location>
</feature>
<evidence type="ECO:0000259" key="12">
    <source>
        <dbReference type="Pfam" id="PF00482"/>
    </source>
</evidence>
<dbReference type="Gene3D" id="1.20.81.30">
    <property type="entry name" value="Type II secretion system (T2SS), domain F"/>
    <property type="match status" value="2"/>
</dbReference>
<evidence type="ECO:0000256" key="6">
    <source>
        <dbReference type="ARBA" id="ARBA00022692"/>
    </source>
</evidence>
<gene>
    <name evidence="13" type="ORF">D5F51_17510</name>
</gene>
<dbReference type="EMBL" id="CP032487">
    <property type="protein sequence ID" value="QAX80179.1"/>
    <property type="molecule type" value="Genomic_DNA"/>
</dbReference>
<evidence type="ECO:0000256" key="1">
    <source>
        <dbReference type="ARBA" id="ARBA00002684"/>
    </source>
</evidence>
<keyword evidence="14" id="KW-1185">Reference proteome</keyword>
<dbReference type="PRINTS" id="PR00812">
    <property type="entry name" value="BCTERIALGSPF"/>
</dbReference>
<dbReference type="Pfam" id="PF00482">
    <property type="entry name" value="T2SSF"/>
    <property type="match status" value="2"/>
</dbReference>
<proteinExistence type="inferred from homology"/>
<dbReference type="PROSITE" id="PS00874">
    <property type="entry name" value="T2SP_F"/>
    <property type="match status" value="1"/>
</dbReference>
<evidence type="ECO:0000256" key="10">
    <source>
        <dbReference type="RuleBase" id="RU003923"/>
    </source>
</evidence>
<evidence type="ECO:0000313" key="13">
    <source>
        <dbReference type="EMBL" id="QAX80179.1"/>
    </source>
</evidence>
<dbReference type="PANTHER" id="PTHR30012">
    <property type="entry name" value="GENERAL SECRETION PATHWAY PROTEIN"/>
    <property type="match status" value="1"/>
</dbReference>